<proteinExistence type="predicted"/>
<name>A0A150TJR1_SORCE</name>
<dbReference type="InterPro" id="IPR011989">
    <property type="entry name" value="ARM-like"/>
</dbReference>
<dbReference type="Proteomes" id="UP000075502">
    <property type="component" value="Unassembled WGS sequence"/>
</dbReference>
<evidence type="ECO:0000313" key="3">
    <source>
        <dbReference type="Proteomes" id="UP000075502"/>
    </source>
</evidence>
<dbReference type="GO" id="GO:0016491">
    <property type="term" value="F:oxidoreductase activity"/>
    <property type="evidence" value="ECO:0007669"/>
    <property type="project" value="TreeGrafter"/>
</dbReference>
<evidence type="ECO:0000256" key="1">
    <source>
        <dbReference type="SAM" id="MobiDB-lite"/>
    </source>
</evidence>
<comment type="caution">
    <text evidence="2">The sequence shown here is derived from an EMBL/GenBank/DDBJ whole genome shotgun (WGS) entry which is preliminary data.</text>
</comment>
<dbReference type="EMBL" id="JEME01002231">
    <property type="protein sequence ID" value="KYG04942.1"/>
    <property type="molecule type" value="Genomic_DNA"/>
</dbReference>
<feature type="region of interest" description="Disordered" evidence="1">
    <location>
        <begin position="863"/>
        <end position="900"/>
    </location>
</feature>
<gene>
    <name evidence="2" type="ORF">BE21_43775</name>
</gene>
<dbReference type="PANTHER" id="PTHR12697:SF5">
    <property type="entry name" value="DEOXYHYPUSINE HYDROXYLASE"/>
    <property type="match status" value="1"/>
</dbReference>
<dbReference type="SUPFAM" id="SSF48371">
    <property type="entry name" value="ARM repeat"/>
    <property type="match status" value="2"/>
</dbReference>
<dbReference type="Gene3D" id="1.25.10.10">
    <property type="entry name" value="Leucine-rich Repeat Variant"/>
    <property type="match status" value="3"/>
</dbReference>
<organism evidence="2 3">
    <name type="scientific">Sorangium cellulosum</name>
    <name type="common">Polyangium cellulosum</name>
    <dbReference type="NCBI Taxonomy" id="56"/>
    <lineage>
        <taxon>Bacteria</taxon>
        <taxon>Pseudomonadati</taxon>
        <taxon>Myxococcota</taxon>
        <taxon>Polyangia</taxon>
        <taxon>Polyangiales</taxon>
        <taxon>Polyangiaceae</taxon>
        <taxon>Sorangium</taxon>
    </lineage>
</organism>
<dbReference type="InterPro" id="IPR004155">
    <property type="entry name" value="PBS_lyase_HEAT"/>
</dbReference>
<dbReference type="SMART" id="SM00567">
    <property type="entry name" value="EZ_HEAT"/>
    <property type="match status" value="5"/>
</dbReference>
<accession>A0A150TJR1</accession>
<reference evidence="2 3" key="1">
    <citation type="submission" date="2014-02" db="EMBL/GenBank/DDBJ databases">
        <title>The small core and large imbalanced accessory genome model reveals a collaborative survival strategy of Sorangium cellulosum strains in nature.</title>
        <authorList>
            <person name="Han K."/>
            <person name="Peng R."/>
            <person name="Blom J."/>
            <person name="Li Y.-Z."/>
        </authorList>
    </citation>
    <scope>NUCLEOTIDE SEQUENCE [LARGE SCALE GENOMIC DNA]</scope>
    <source>
        <strain evidence="2 3">So0007-03</strain>
    </source>
</reference>
<evidence type="ECO:0000313" key="2">
    <source>
        <dbReference type="EMBL" id="KYG04942.1"/>
    </source>
</evidence>
<dbReference type="AlphaFoldDB" id="A0A150TJR1"/>
<sequence length="900" mass="95522">MIAVWETSGWSDMGVGVAAIHALRDDWASQERLRELALAGEPVAIREAALLAVALAPSSLPVLRQGVTAAQSEVRAASVAGLRADPLARSIAAHLLASDPSGGVRAAAATLLAGDPRYTPALRRPLEAPLPSPGVDPEAPRLEGALVRALVREPAVIEQVKGRLAALASDVRDFVLEDLWACPEQRSYVRALLAHEVALIRASAARALRRDPESASTVLGLAAGDPSPLVRAAAVSVLGFDAVARQVRAGRLADASEHASVRVAIVETMRAGEEEIIRALLSDSSPTLRGVATSALRDDAASVAARRALLDDAEPFVRARAVSSLARQDALFDSVMPCLEDPDRHVRRAAIEVLGRYPPAIPLLRRHIDAPSPVGPVAMQALRDDPESLPLLRTRLRPARPAERRRRLRDLARDPSSVAGVRALLDDPDALVRADAASALGEAGDEAIVRRLDDPDPWWRAVAARAVAGAAEARDALLRRLADGDGAVRAAAAEALSGDEAAAPRVRELLDEPSAAVRAAAITALARDAGSVERIAAMLDEPSDMDGDPTQLAAARAIAGRPEHASRLRAIVERGDYAAEVTRVALESLAPADAPAEPLLGMLDDVQELDALRIPAARLLWAQGQHRGAVIARMDDPSPALRAAVLELLGDDASAVDLARARLRDSDARVRAAAAAALRRRAPTDRGVALVDLVEEMGLATGGRLHDAPIPSRSRLELCLDGDARKDVVLAWLCARLASDTDRGVALVELVEEMGLATGGRLLDAPIPSRSRSELCLDGDPRKDDVLAWLCARLASDERGGTIAASAEVARSEVPWGDKDVYLVRLPFDQEEAPVAAGGARSWPWGSSRAAWTRERDAPCEVGLRASSVATRSPRSERTRGATSCRGSRRPPRDCPPRWF</sequence>
<protein>
    <submittedName>
        <fullName evidence="2">Uncharacterized protein</fullName>
    </submittedName>
</protein>
<feature type="compositionally biased region" description="Basic and acidic residues" evidence="1">
    <location>
        <begin position="891"/>
        <end position="900"/>
    </location>
</feature>
<dbReference type="PANTHER" id="PTHR12697">
    <property type="entry name" value="PBS LYASE HEAT-LIKE PROTEIN"/>
    <property type="match status" value="1"/>
</dbReference>
<dbReference type="Pfam" id="PF13646">
    <property type="entry name" value="HEAT_2"/>
    <property type="match status" value="2"/>
</dbReference>
<dbReference type="InterPro" id="IPR016024">
    <property type="entry name" value="ARM-type_fold"/>
</dbReference>